<dbReference type="EMBL" id="JBHSGN010000024">
    <property type="protein sequence ID" value="MFC4672676.1"/>
    <property type="molecule type" value="Genomic_DNA"/>
</dbReference>
<proteinExistence type="predicted"/>
<evidence type="ECO:0000313" key="2">
    <source>
        <dbReference type="EMBL" id="MFC4672676.1"/>
    </source>
</evidence>
<dbReference type="InterPro" id="IPR011990">
    <property type="entry name" value="TPR-like_helical_dom_sf"/>
</dbReference>
<organism evidence="2 3">
    <name type="scientific">Dysgonomonas termitidis</name>
    <dbReference type="NCBI Taxonomy" id="1516126"/>
    <lineage>
        <taxon>Bacteria</taxon>
        <taxon>Pseudomonadati</taxon>
        <taxon>Bacteroidota</taxon>
        <taxon>Bacteroidia</taxon>
        <taxon>Bacteroidales</taxon>
        <taxon>Dysgonomonadaceae</taxon>
        <taxon>Dysgonomonas</taxon>
    </lineage>
</organism>
<dbReference type="RefSeq" id="WP_379993869.1">
    <property type="nucleotide sequence ID" value="NZ_JBHSGN010000024.1"/>
</dbReference>
<keyword evidence="3" id="KW-1185">Reference proteome</keyword>
<name>A0ABV9KSV9_9BACT</name>
<dbReference type="InterPro" id="IPR033985">
    <property type="entry name" value="SusD-like_N"/>
</dbReference>
<comment type="caution">
    <text evidence="2">The sequence shown here is derived from an EMBL/GenBank/DDBJ whole genome shotgun (WGS) entry which is preliminary data.</text>
</comment>
<reference evidence="3" key="1">
    <citation type="journal article" date="2019" name="Int. J. Syst. Evol. Microbiol.">
        <title>The Global Catalogue of Microorganisms (GCM) 10K type strain sequencing project: providing services to taxonomists for standard genome sequencing and annotation.</title>
        <authorList>
            <consortium name="The Broad Institute Genomics Platform"/>
            <consortium name="The Broad Institute Genome Sequencing Center for Infectious Disease"/>
            <person name="Wu L."/>
            <person name="Ma J."/>
        </authorList>
    </citation>
    <scope>NUCLEOTIDE SEQUENCE [LARGE SCALE GENOMIC DNA]</scope>
    <source>
        <strain evidence="3">CCUG 66188</strain>
    </source>
</reference>
<dbReference type="Pfam" id="PF14322">
    <property type="entry name" value="SusD-like_3"/>
    <property type="match status" value="1"/>
</dbReference>
<accession>A0ABV9KSV9</accession>
<sequence length="504" mass="57832">MKKYIVVIIWLLGGLLYTGCNDWLDVTPVDQNPKNKLFTTQKGFRSALTGAYIRLNEERVYGGALIWNDVEYMACNWYNTSTNNTILAELLNCNYNNGNVRSRMDGIYENLYKVIADVNSILEEIDAQQAVFSDGNYEMIKGEALAIRAFCHFDVLRLFGPMPMNVGEDGLLPYVKTVTKEVHPALTYKDYTQAIISDLNEAEILLKKVDPILTFSIADMAMNDLDKGDFTTEDDYIAVRQIRMNYYAVLATKARVYTWLSAQDGSMKANGARYAQMVIDAKDHNGTPTFRLGTDADRVAQDYTMSPEHIMALSVYDLANKANNLFGETGSLARYDFSVQDGFYYLNNLFPVAERVSDIRWNGMWSYKTLSGKTSEVMYKKYIQNANEYVRILQVPLLRLSEMYLILTECAETKAAAETSYKYYCGQKGIPFTAFSDLDWETDRRNKMVREYCREFYAEGQSFFTYKRYNVTTLPSGWTYTYFSGSAAKYIVPKPLREIEYHNK</sequence>
<dbReference type="Gene3D" id="1.25.40.390">
    <property type="match status" value="1"/>
</dbReference>
<gene>
    <name evidence="2" type="ORF">ACFO6W_03105</name>
</gene>
<dbReference type="SUPFAM" id="SSF48452">
    <property type="entry name" value="TPR-like"/>
    <property type="match status" value="1"/>
</dbReference>
<feature type="domain" description="SusD-like N-terminal" evidence="1">
    <location>
        <begin position="22"/>
        <end position="207"/>
    </location>
</feature>
<protein>
    <submittedName>
        <fullName evidence="2">RagB/SusD family nutrient uptake outer membrane protein</fullName>
    </submittedName>
</protein>
<evidence type="ECO:0000259" key="1">
    <source>
        <dbReference type="Pfam" id="PF14322"/>
    </source>
</evidence>
<evidence type="ECO:0000313" key="3">
    <source>
        <dbReference type="Proteomes" id="UP001596023"/>
    </source>
</evidence>
<dbReference type="Proteomes" id="UP001596023">
    <property type="component" value="Unassembled WGS sequence"/>
</dbReference>